<evidence type="ECO:0000313" key="2">
    <source>
        <dbReference type="EMBL" id="OGZ45813.1"/>
    </source>
</evidence>
<gene>
    <name evidence="2" type="ORF">A2756_02815</name>
</gene>
<accession>A0A1G2G6J2</accession>
<feature type="transmembrane region" description="Helical" evidence="1">
    <location>
        <begin position="6"/>
        <end position="28"/>
    </location>
</feature>
<evidence type="ECO:0000256" key="1">
    <source>
        <dbReference type="SAM" id="Phobius"/>
    </source>
</evidence>
<keyword evidence="1" id="KW-1133">Transmembrane helix</keyword>
<keyword evidence="1" id="KW-0472">Membrane</keyword>
<comment type="caution">
    <text evidence="2">The sequence shown here is derived from an EMBL/GenBank/DDBJ whole genome shotgun (WGS) entry which is preliminary data.</text>
</comment>
<name>A0A1G2G6J2_9BACT</name>
<proteinExistence type="predicted"/>
<reference evidence="2 3" key="1">
    <citation type="journal article" date="2016" name="Nat. Commun.">
        <title>Thousands of microbial genomes shed light on interconnected biogeochemical processes in an aquifer system.</title>
        <authorList>
            <person name="Anantharaman K."/>
            <person name="Brown C.T."/>
            <person name="Hug L.A."/>
            <person name="Sharon I."/>
            <person name="Castelle C.J."/>
            <person name="Probst A.J."/>
            <person name="Thomas B.C."/>
            <person name="Singh A."/>
            <person name="Wilkins M.J."/>
            <person name="Karaoz U."/>
            <person name="Brodie E.L."/>
            <person name="Williams K.H."/>
            <person name="Hubbard S.S."/>
            <person name="Banfield J.F."/>
        </authorList>
    </citation>
    <scope>NUCLEOTIDE SEQUENCE [LARGE SCALE GENOMIC DNA]</scope>
</reference>
<keyword evidence="1" id="KW-0812">Transmembrane</keyword>
<organism evidence="2 3">
    <name type="scientific">Candidatus Ryanbacteria bacterium RIFCSPHIGHO2_01_FULL_48_27</name>
    <dbReference type="NCBI Taxonomy" id="1802115"/>
    <lineage>
        <taxon>Bacteria</taxon>
        <taxon>Candidatus Ryaniibacteriota</taxon>
    </lineage>
</organism>
<dbReference type="Proteomes" id="UP000177785">
    <property type="component" value="Unassembled WGS sequence"/>
</dbReference>
<dbReference type="EMBL" id="MHNL01000005">
    <property type="protein sequence ID" value="OGZ45813.1"/>
    <property type="molecule type" value="Genomic_DNA"/>
</dbReference>
<protein>
    <submittedName>
        <fullName evidence="2">Uncharacterized protein</fullName>
    </submittedName>
</protein>
<evidence type="ECO:0000313" key="3">
    <source>
        <dbReference type="Proteomes" id="UP000177785"/>
    </source>
</evidence>
<dbReference type="AlphaFoldDB" id="A0A1G2G6J2"/>
<sequence length="152" mass="17755">MVTTTLVYFVYFLILVLTLLVVILFCIIKYLNVDLLQIGSASHREIDEYILEKLIEKIHLMYFRGIRLANALAEQSLISKERRDDLINDFTSWKSENRLIADRGSLDLNLKLPDPCGFSDIQDIEWQSFLKEVRTISRVAVWIRRLYGTGEL</sequence>